<dbReference type="GeneID" id="55584938"/>
<keyword evidence="2" id="KW-0560">Oxidoreductase</keyword>
<dbReference type="KEGG" id="ccai:NAS2_1127"/>
<dbReference type="OrthoDB" id="24596at2157"/>
<dbReference type="PRINTS" id="PR00081">
    <property type="entry name" value="GDHRDH"/>
</dbReference>
<dbReference type="PANTHER" id="PTHR42879:SF6">
    <property type="entry name" value="NADPH-DEPENDENT REDUCTASE BACG"/>
    <property type="match status" value="1"/>
</dbReference>
<dbReference type="GO" id="GO:0004316">
    <property type="term" value="F:3-oxoacyl-[acyl-carrier-protein] reductase (NADPH) activity"/>
    <property type="evidence" value="ECO:0007669"/>
    <property type="project" value="UniProtKB-EC"/>
</dbReference>
<evidence type="ECO:0000313" key="2">
    <source>
        <dbReference type="EMBL" id="BBE42516.1"/>
    </source>
</evidence>
<dbReference type="RefSeq" id="WP_174448738.1">
    <property type="nucleotide sequence ID" value="NZ_AP018732.1"/>
</dbReference>
<dbReference type="EMBL" id="AP018732">
    <property type="protein sequence ID" value="BBE42516.1"/>
    <property type="molecule type" value="Genomic_DNA"/>
</dbReference>
<evidence type="ECO:0000256" key="1">
    <source>
        <dbReference type="ARBA" id="ARBA00006484"/>
    </source>
</evidence>
<proteinExistence type="inferred from homology"/>
<sequence length="261" mass="27561">MLAKGYRVLVTASSKGLGKAIARSFLENGASAVTISSRDRENLSRAARELSGIGSGSVYAVPADLTVREQAEGLVDRAYELMGDLDSVVYVTGPPKAGRFLELIPSDWEYASRLLVLSAVWITYRAIDRLRRPGGSIVYMASTSIAEANLDLALSTVLRTSLAGLLKVVSHDAGALGLRANMVLPGLARTDRMESLLRRTSQARGVSAEEAERMMTSGIPLGRAAEPSEVASVAVFLASDAASYVNGATVAVDGGSMLRIL</sequence>
<dbReference type="InterPro" id="IPR050259">
    <property type="entry name" value="SDR"/>
</dbReference>
<dbReference type="InterPro" id="IPR036291">
    <property type="entry name" value="NAD(P)-bd_dom_sf"/>
</dbReference>
<dbReference type="PANTHER" id="PTHR42879">
    <property type="entry name" value="3-OXOACYL-(ACYL-CARRIER-PROTEIN) REDUCTASE"/>
    <property type="match status" value="1"/>
</dbReference>
<dbReference type="SUPFAM" id="SSF51735">
    <property type="entry name" value="NAD(P)-binding Rossmann-fold domains"/>
    <property type="match status" value="1"/>
</dbReference>
<dbReference type="Proteomes" id="UP000509448">
    <property type="component" value="Chromosome"/>
</dbReference>
<dbReference type="InterPro" id="IPR002347">
    <property type="entry name" value="SDR_fam"/>
</dbReference>
<comment type="similarity">
    <text evidence="1">Belongs to the short-chain dehydrogenases/reductases (SDR) family.</text>
</comment>
<protein>
    <submittedName>
        <fullName evidence="2">3-oxoacyl-[acyl-carrier protein] reductase</fullName>
        <ecNumber evidence="2">1.1.1.100</ecNumber>
    </submittedName>
</protein>
<keyword evidence="3" id="KW-1185">Reference proteome</keyword>
<dbReference type="AlphaFoldDB" id="A0A4P2VD06"/>
<gene>
    <name evidence="2" type="ORF">NAS2_1127</name>
</gene>
<dbReference type="Gene3D" id="3.40.50.720">
    <property type="entry name" value="NAD(P)-binding Rossmann-like Domain"/>
    <property type="match status" value="1"/>
</dbReference>
<reference evidence="2 3" key="1">
    <citation type="journal article" date="2019" name="ISME J.">
        <title>Isolation and characterization of a thermophilic sulfur- and iron-reducing thaumarchaeote from a terrestrial acidic hot spring.</title>
        <authorList>
            <person name="Kato S."/>
            <person name="Itoh T."/>
            <person name="Yuki M."/>
            <person name="Nagamori M."/>
            <person name="Ohnishi M."/>
            <person name="Uematsu K."/>
            <person name="Suzuki K."/>
            <person name="Takashina T."/>
            <person name="Ohkuma M."/>
        </authorList>
    </citation>
    <scope>NUCLEOTIDE SEQUENCE [LARGE SCALE GENOMIC DNA]</scope>
    <source>
        <strain evidence="2 3">NAS-02</strain>
    </source>
</reference>
<dbReference type="EC" id="1.1.1.100" evidence="2"/>
<evidence type="ECO:0000313" key="3">
    <source>
        <dbReference type="Proteomes" id="UP000509448"/>
    </source>
</evidence>
<accession>A0A4P2VD06</accession>
<dbReference type="Pfam" id="PF13561">
    <property type="entry name" value="adh_short_C2"/>
    <property type="match status" value="1"/>
</dbReference>
<organism evidence="2 3">
    <name type="scientific">Conexivisphaera calida</name>
    <dbReference type="NCBI Taxonomy" id="1874277"/>
    <lineage>
        <taxon>Archaea</taxon>
        <taxon>Nitrososphaerota</taxon>
        <taxon>Conexivisphaeria</taxon>
        <taxon>Conexivisphaerales</taxon>
        <taxon>Conexivisphaeraceae</taxon>
        <taxon>Conexivisphaera</taxon>
    </lineage>
</organism>
<name>A0A4P2VD06_9ARCH</name>